<name>A0AAV4PLM1_CAEEX</name>
<reference evidence="2 3" key="1">
    <citation type="submission" date="2021-06" db="EMBL/GenBank/DDBJ databases">
        <title>Caerostris extrusa draft genome.</title>
        <authorList>
            <person name="Kono N."/>
            <person name="Arakawa K."/>
        </authorList>
    </citation>
    <scope>NUCLEOTIDE SEQUENCE [LARGE SCALE GENOMIC DNA]</scope>
</reference>
<proteinExistence type="predicted"/>
<evidence type="ECO:0000313" key="2">
    <source>
        <dbReference type="EMBL" id="GIX97840.1"/>
    </source>
</evidence>
<evidence type="ECO:0008006" key="4">
    <source>
        <dbReference type="Google" id="ProtNLM"/>
    </source>
</evidence>
<dbReference type="EMBL" id="BPLR01004826">
    <property type="protein sequence ID" value="GIX97840.1"/>
    <property type="molecule type" value="Genomic_DNA"/>
</dbReference>
<dbReference type="Proteomes" id="UP001054945">
    <property type="component" value="Unassembled WGS sequence"/>
</dbReference>
<feature type="chain" id="PRO_5043371731" description="DUF19 domain-containing protein" evidence="1">
    <location>
        <begin position="23"/>
        <end position="187"/>
    </location>
</feature>
<evidence type="ECO:0000256" key="1">
    <source>
        <dbReference type="SAM" id="SignalP"/>
    </source>
</evidence>
<keyword evidence="1" id="KW-0732">Signal</keyword>
<accession>A0AAV4PLM1</accession>
<protein>
    <recommendedName>
        <fullName evidence="4">DUF19 domain-containing protein</fullName>
    </recommendedName>
</protein>
<feature type="signal peptide" evidence="1">
    <location>
        <begin position="1"/>
        <end position="22"/>
    </location>
</feature>
<dbReference type="AlphaFoldDB" id="A0AAV4PLM1"/>
<comment type="caution">
    <text evidence="2">The sequence shown here is derived from an EMBL/GenBank/DDBJ whole genome shotgun (WGS) entry which is preliminary data.</text>
</comment>
<evidence type="ECO:0000313" key="3">
    <source>
        <dbReference type="Proteomes" id="UP001054945"/>
    </source>
</evidence>
<gene>
    <name evidence="2" type="ORF">CEXT_648811</name>
</gene>
<sequence>MRVYRRWVFVLSVFLFVTVSSAKIDCEFDYFIDNCEFPELFSMLPSSVEEYNALCHKLIYEVITENLRCLNETFQHSPCFEDIEATIHGYMPNITHETEYMLPSEITCLREILSSVCYTNDIQKNCGEMAADMAKEFIRRSYLIEFSCDIIDAQVLLADVDRYKLKSHEQDYLVEIMGDIVTRYGDE</sequence>
<keyword evidence="3" id="KW-1185">Reference proteome</keyword>
<organism evidence="2 3">
    <name type="scientific">Caerostris extrusa</name>
    <name type="common">Bark spider</name>
    <name type="synonym">Caerostris bankana</name>
    <dbReference type="NCBI Taxonomy" id="172846"/>
    <lineage>
        <taxon>Eukaryota</taxon>
        <taxon>Metazoa</taxon>
        <taxon>Ecdysozoa</taxon>
        <taxon>Arthropoda</taxon>
        <taxon>Chelicerata</taxon>
        <taxon>Arachnida</taxon>
        <taxon>Araneae</taxon>
        <taxon>Araneomorphae</taxon>
        <taxon>Entelegynae</taxon>
        <taxon>Araneoidea</taxon>
        <taxon>Araneidae</taxon>
        <taxon>Caerostris</taxon>
    </lineage>
</organism>